<evidence type="ECO:0000313" key="2">
    <source>
        <dbReference type="Proteomes" id="UP000561045"/>
    </source>
</evidence>
<proteinExistence type="predicted"/>
<evidence type="ECO:0008006" key="3">
    <source>
        <dbReference type="Google" id="ProtNLM"/>
    </source>
</evidence>
<organism evidence="1 2">
    <name type="scientific">Niveibacterium umoris</name>
    <dbReference type="NCBI Taxonomy" id="1193620"/>
    <lineage>
        <taxon>Bacteria</taxon>
        <taxon>Pseudomonadati</taxon>
        <taxon>Pseudomonadota</taxon>
        <taxon>Betaproteobacteria</taxon>
        <taxon>Rhodocyclales</taxon>
        <taxon>Rhodocyclaceae</taxon>
        <taxon>Niveibacterium</taxon>
    </lineage>
</organism>
<dbReference type="AlphaFoldDB" id="A0A840BI17"/>
<comment type="caution">
    <text evidence="1">The sequence shown here is derived from an EMBL/GenBank/DDBJ whole genome shotgun (WGS) entry which is preliminary data.</text>
</comment>
<dbReference type="RefSeq" id="WP_183631688.1">
    <property type="nucleotide sequence ID" value="NZ_BAABLE010000011.1"/>
</dbReference>
<dbReference type="EMBL" id="JACIET010000001">
    <property type="protein sequence ID" value="MBB4011278.1"/>
    <property type="molecule type" value="Genomic_DNA"/>
</dbReference>
<name>A0A840BI17_9RHOO</name>
<reference evidence="1 2" key="1">
    <citation type="submission" date="2020-08" db="EMBL/GenBank/DDBJ databases">
        <title>Genomic Encyclopedia of Type Strains, Phase IV (KMG-IV): sequencing the most valuable type-strain genomes for metagenomic binning, comparative biology and taxonomic classification.</title>
        <authorList>
            <person name="Goeker M."/>
        </authorList>
    </citation>
    <scope>NUCLEOTIDE SEQUENCE [LARGE SCALE GENOMIC DNA]</scope>
    <source>
        <strain evidence="1 2">DSM 106739</strain>
    </source>
</reference>
<keyword evidence="2" id="KW-1185">Reference proteome</keyword>
<gene>
    <name evidence="1" type="ORF">GGR36_000586</name>
</gene>
<sequence>MNAPQDPCTDAPFCWRATGDGRVFIEWGGRTVTVLAGVGAARFLARVKMADERAAQLLMARATGNFRRGNERRS</sequence>
<accession>A0A840BI17</accession>
<evidence type="ECO:0000313" key="1">
    <source>
        <dbReference type="EMBL" id="MBB4011278.1"/>
    </source>
</evidence>
<dbReference type="Proteomes" id="UP000561045">
    <property type="component" value="Unassembled WGS sequence"/>
</dbReference>
<protein>
    <recommendedName>
        <fullName evidence="3">WGR domain-containing protein</fullName>
    </recommendedName>
</protein>